<name>A0A644VTU3_9ZZZZ</name>
<gene>
    <name evidence="2" type="ORF">SDC9_40795</name>
</gene>
<dbReference type="Gene3D" id="3.40.50.280">
    <property type="entry name" value="Cobalamin-binding domain"/>
    <property type="match status" value="1"/>
</dbReference>
<dbReference type="InterPro" id="IPR058240">
    <property type="entry name" value="rSAM_sf"/>
</dbReference>
<dbReference type="CDD" id="cd01335">
    <property type="entry name" value="Radical_SAM"/>
    <property type="match status" value="1"/>
</dbReference>
<dbReference type="SUPFAM" id="SSF102114">
    <property type="entry name" value="Radical SAM enzymes"/>
    <property type="match status" value="1"/>
</dbReference>
<dbReference type="PROSITE" id="PS51918">
    <property type="entry name" value="RADICAL_SAM"/>
    <property type="match status" value="1"/>
</dbReference>
<dbReference type="NCBIfam" id="TIGR03960">
    <property type="entry name" value="rSAM_fuse_unch"/>
    <property type="match status" value="1"/>
</dbReference>
<dbReference type="SFLD" id="SFLDG01082">
    <property type="entry name" value="B12-binding_domain_containing"/>
    <property type="match status" value="1"/>
</dbReference>
<dbReference type="SFLD" id="SFLDS00029">
    <property type="entry name" value="Radical_SAM"/>
    <property type="match status" value="1"/>
</dbReference>
<dbReference type="InterPro" id="IPR007197">
    <property type="entry name" value="rSAM"/>
</dbReference>
<sequence length="626" mass="70322">MRKEMSLEILSSVEKPARYTGMEFGSIIKTAEETKVSIALAFPDVYEVGMSYLGFKILYHILNAQPGVAAERTYAPWVDMEAKMRENSLPLTSLETMKALNKFDFVGFTLQYELSYSNILNMLDLGGITMLATERTEDDPLVIAGGPCVFNPEPLADFIDFFIVGEGEEVMVEVMDLYKKWKNEGKPGGRKEFLERVVQIPGIYVPSFYKVDYLEKETQGIPAGCVKSVTTVNSLAPTAVQKRIINDLNTIDYPTKPIVPYGEIVHDRIMLEIFRGCSRGCRFCHAGMVYRPVRERKPEVLKKLARQLVDNTGYNEMSLVSLSTADYSCLEPLIHDLINEFKEEKVSVSLPSLRIDSFSVGLAKEVQAVRKSGLTFAPEAGSQHMRDVINKGVTKEDLMNAVGAAFENGWSQVKLYFMLGLPGETDEDILAIAELAKAVQGKYKEVTGKGGAKVTVSVASFVPKPYTPFQWVGQNRLEEINRKQMLLKDALKIKNITYQYHDSITSVIEGVFARGDRRLGKALYLAWQRGAKFDGWSEHFSYDRWVQAISDAGLDKDFYATRERAEAEVFPWEHIQPGVSRQFLWNEYEKSKTGTLTDDCRHGDCTGCGVCPALDAKIIDWKSSVL</sequence>
<dbReference type="Pfam" id="PF04055">
    <property type="entry name" value="Radical_SAM"/>
    <property type="match status" value="1"/>
</dbReference>
<dbReference type="AlphaFoldDB" id="A0A644VTU3"/>
<organism evidence="2">
    <name type="scientific">bioreactor metagenome</name>
    <dbReference type="NCBI Taxonomy" id="1076179"/>
    <lineage>
        <taxon>unclassified sequences</taxon>
        <taxon>metagenomes</taxon>
        <taxon>ecological metagenomes</taxon>
    </lineage>
</organism>
<reference evidence="2" key="1">
    <citation type="submission" date="2019-08" db="EMBL/GenBank/DDBJ databases">
        <authorList>
            <person name="Kucharzyk K."/>
            <person name="Murdoch R.W."/>
            <person name="Higgins S."/>
            <person name="Loffler F."/>
        </authorList>
    </citation>
    <scope>NUCLEOTIDE SEQUENCE</scope>
</reference>
<dbReference type="InterPro" id="IPR023404">
    <property type="entry name" value="rSAM_horseshoe"/>
</dbReference>
<protein>
    <recommendedName>
        <fullName evidence="1">Radical SAM core domain-containing protein</fullName>
    </recommendedName>
</protein>
<dbReference type="PANTHER" id="PTHR42731:SF1">
    <property type="entry name" value="RADICAL SAM DOMAIN PROTEIN"/>
    <property type="match status" value="1"/>
</dbReference>
<dbReference type="EMBL" id="VSSQ01000436">
    <property type="protein sequence ID" value="MPL94640.1"/>
    <property type="molecule type" value="Genomic_DNA"/>
</dbReference>
<dbReference type="Pfam" id="PF19864">
    <property type="entry name" value="Radical_SAM_N2"/>
    <property type="match status" value="1"/>
</dbReference>
<dbReference type="Gene3D" id="3.80.30.20">
    <property type="entry name" value="tm_1862 like domain"/>
    <property type="match status" value="1"/>
</dbReference>
<evidence type="ECO:0000313" key="2">
    <source>
        <dbReference type="EMBL" id="MPL94640.1"/>
    </source>
</evidence>
<dbReference type="InterPro" id="IPR006638">
    <property type="entry name" value="Elp3/MiaA/NifB-like_rSAM"/>
</dbReference>
<dbReference type="InterPro" id="IPR023862">
    <property type="entry name" value="CHP03960_rSAM"/>
</dbReference>
<comment type="caution">
    <text evidence="2">The sequence shown here is derived from an EMBL/GenBank/DDBJ whole genome shotgun (WGS) entry which is preliminary data.</text>
</comment>
<feature type="domain" description="Radical SAM core" evidence="1">
    <location>
        <begin position="259"/>
        <end position="505"/>
    </location>
</feature>
<dbReference type="GO" id="GO:0003824">
    <property type="term" value="F:catalytic activity"/>
    <property type="evidence" value="ECO:0007669"/>
    <property type="project" value="InterPro"/>
</dbReference>
<accession>A0A644VTU3</accession>
<dbReference type="PANTHER" id="PTHR42731">
    <property type="entry name" value="SLL1084 PROTEIN"/>
    <property type="match status" value="1"/>
</dbReference>
<dbReference type="SMART" id="SM00729">
    <property type="entry name" value="Elp3"/>
    <property type="match status" value="1"/>
</dbReference>
<evidence type="ECO:0000259" key="1">
    <source>
        <dbReference type="PROSITE" id="PS51918"/>
    </source>
</evidence>
<dbReference type="InterPro" id="IPR045784">
    <property type="entry name" value="Radical_SAM_N2"/>
</dbReference>
<dbReference type="GO" id="GO:0051536">
    <property type="term" value="F:iron-sulfur cluster binding"/>
    <property type="evidence" value="ECO:0007669"/>
    <property type="project" value="InterPro"/>
</dbReference>
<proteinExistence type="predicted"/>